<keyword evidence="4 6" id="KW-1133">Transmembrane helix</keyword>
<feature type="transmembrane region" description="Helical" evidence="6">
    <location>
        <begin position="17"/>
        <end position="35"/>
    </location>
</feature>
<accession>A0A6B3SWC7</accession>
<feature type="domain" description="EamA" evidence="7">
    <location>
        <begin position="18"/>
        <end position="151"/>
    </location>
</feature>
<comment type="caution">
    <text evidence="8">The sequence shown here is derived from an EMBL/GenBank/DDBJ whole genome shotgun (WGS) entry which is preliminary data.</text>
</comment>
<keyword evidence="2" id="KW-1003">Cell membrane</keyword>
<dbReference type="Proteomes" id="UP000482155">
    <property type="component" value="Unassembled WGS sequence"/>
</dbReference>
<dbReference type="PANTHER" id="PTHR32322:SF18">
    <property type="entry name" value="S-ADENOSYLMETHIONINE_S-ADENOSYLHOMOCYSTEINE TRANSPORTER"/>
    <property type="match status" value="1"/>
</dbReference>
<evidence type="ECO:0000256" key="1">
    <source>
        <dbReference type="ARBA" id="ARBA00004651"/>
    </source>
</evidence>
<dbReference type="InterPro" id="IPR050638">
    <property type="entry name" value="AA-Vitamin_Transporters"/>
</dbReference>
<evidence type="ECO:0000256" key="4">
    <source>
        <dbReference type="ARBA" id="ARBA00022989"/>
    </source>
</evidence>
<keyword evidence="9" id="KW-1185">Reference proteome</keyword>
<feature type="transmembrane region" description="Helical" evidence="6">
    <location>
        <begin position="111"/>
        <end position="128"/>
    </location>
</feature>
<dbReference type="Gene3D" id="1.10.3730.20">
    <property type="match status" value="1"/>
</dbReference>
<reference evidence="8 9" key="1">
    <citation type="submission" date="2020-02" db="EMBL/GenBank/DDBJ databases">
        <authorList>
            <person name="Kim M.K."/>
        </authorList>
    </citation>
    <scope>NUCLEOTIDE SEQUENCE [LARGE SCALE GENOMIC DNA]</scope>
    <source>
        <strain evidence="8 9">17J57-3</strain>
    </source>
</reference>
<proteinExistence type="predicted"/>
<feature type="domain" description="EamA" evidence="7">
    <location>
        <begin position="164"/>
        <end position="297"/>
    </location>
</feature>
<feature type="transmembrane region" description="Helical" evidence="6">
    <location>
        <begin position="134"/>
        <end position="152"/>
    </location>
</feature>
<evidence type="ECO:0000256" key="6">
    <source>
        <dbReference type="SAM" id="Phobius"/>
    </source>
</evidence>
<keyword evidence="3 6" id="KW-0812">Transmembrane</keyword>
<feature type="transmembrane region" description="Helical" evidence="6">
    <location>
        <begin position="47"/>
        <end position="66"/>
    </location>
</feature>
<dbReference type="GO" id="GO:0005886">
    <property type="term" value="C:plasma membrane"/>
    <property type="evidence" value="ECO:0007669"/>
    <property type="project" value="UniProtKB-SubCell"/>
</dbReference>
<feature type="transmembrane region" description="Helical" evidence="6">
    <location>
        <begin position="224"/>
        <end position="246"/>
    </location>
</feature>
<dbReference type="InterPro" id="IPR000620">
    <property type="entry name" value="EamA_dom"/>
</dbReference>
<dbReference type="InterPro" id="IPR037185">
    <property type="entry name" value="EmrE-like"/>
</dbReference>
<comment type="subcellular location">
    <subcellularLocation>
        <location evidence="1">Cell membrane</location>
        <topology evidence="1">Multi-pass membrane protein</topology>
    </subcellularLocation>
</comment>
<name>A0A6B3SWC7_9BURK</name>
<evidence type="ECO:0000313" key="9">
    <source>
        <dbReference type="Proteomes" id="UP000482155"/>
    </source>
</evidence>
<feature type="transmembrane region" description="Helical" evidence="6">
    <location>
        <begin position="164"/>
        <end position="182"/>
    </location>
</feature>
<dbReference type="PANTHER" id="PTHR32322">
    <property type="entry name" value="INNER MEMBRANE TRANSPORTER"/>
    <property type="match status" value="1"/>
</dbReference>
<dbReference type="SUPFAM" id="SSF103481">
    <property type="entry name" value="Multidrug resistance efflux transporter EmrE"/>
    <property type="match status" value="2"/>
</dbReference>
<feature type="transmembrane region" description="Helical" evidence="6">
    <location>
        <begin position="78"/>
        <end position="99"/>
    </location>
</feature>
<evidence type="ECO:0000259" key="7">
    <source>
        <dbReference type="Pfam" id="PF00892"/>
    </source>
</evidence>
<dbReference type="Pfam" id="PF00892">
    <property type="entry name" value="EamA"/>
    <property type="match status" value="2"/>
</dbReference>
<feature type="transmembrane region" description="Helical" evidence="6">
    <location>
        <begin position="194"/>
        <end position="212"/>
    </location>
</feature>
<evidence type="ECO:0000256" key="2">
    <source>
        <dbReference type="ARBA" id="ARBA00022475"/>
    </source>
</evidence>
<organism evidence="8 9">
    <name type="scientific">Noviherbaspirillum galbum</name>
    <dbReference type="NCBI Taxonomy" id="2709383"/>
    <lineage>
        <taxon>Bacteria</taxon>
        <taxon>Pseudomonadati</taxon>
        <taxon>Pseudomonadota</taxon>
        <taxon>Betaproteobacteria</taxon>
        <taxon>Burkholderiales</taxon>
        <taxon>Oxalobacteraceae</taxon>
        <taxon>Noviherbaspirillum</taxon>
    </lineage>
</organism>
<gene>
    <name evidence="8" type="ORF">G3574_21825</name>
</gene>
<evidence type="ECO:0000256" key="5">
    <source>
        <dbReference type="ARBA" id="ARBA00023136"/>
    </source>
</evidence>
<dbReference type="AlphaFoldDB" id="A0A6B3SWC7"/>
<sequence>MDNPHTTSASTASNSRAIGLLCLLVTSVGWGMNWPAMKFLLKEWPPLFARGTSGLCAAILIGFLAAKSGQRLSLPRHLWGKMTLAAFLNVFSWMGFSTLSMRWLNAGQGALLVYTMPVWATLLAWPVLGKRPTMASIAGLVLCLSGIALLFAGAESGIRPDQGAGVLFALGAALLFAFGTISLKPLALPPLASVAWQLLIGCLPMFLIGLVAERPDLHGLSGTGLAVMVYMTLVPMGLCYVTWFAALRRLPPAVASVATLLTPVVGVLAAAISLGEPLGLKEILAMSMTLAGVAFTLRASRA</sequence>
<dbReference type="RefSeq" id="WP_163967657.1">
    <property type="nucleotide sequence ID" value="NZ_JAAIVB010000074.1"/>
</dbReference>
<feature type="transmembrane region" description="Helical" evidence="6">
    <location>
        <begin position="252"/>
        <end position="271"/>
    </location>
</feature>
<keyword evidence="5 6" id="KW-0472">Membrane</keyword>
<protein>
    <submittedName>
        <fullName evidence="8">DMT family transporter</fullName>
    </submittedName>
</protein>
<evidence type="ECO:0000313" key="8">
    <source>
        <dbReference type="EMBL" id="NEX63725.1"/>
    </source>
</evidence>
<feature type="transmembrane region" description="Helical" evidence="6">
    <location>
        <begin position="283"/>
        <end position="300"/>
    </location>
</feature>
<dbReference type="EMBL" id="JAAIVB010000074">
    <property type="protein sequence ID" value="NEX63725.1"/>
    <property type="molecule type" value="Genomic_DNA"/>
</dbReference>
<evidence type="ECO:0000256" key="3">
    <source>
        <dbReference type="ARBA" id="ARBA00022692"/>
    </source>
</evidence>